<evidence type="ECO:0000313" key="6">
    <source>
        <dbReference type="Proteomes" id="UP000093523"/>
    </source>
</evidence>
<dbReference type="InterPro" id="IPR001451">
    <property type="entry name" value="Hexapep"/>
</dbReference>
<dbReference type="InterPro" id="IPR051159">
    <property type="entry name" value="Hexapeptide_acetyltransf"/>
</dbReference>
<proteinExistence type="inferred from homology"/>
<evidence type="ECO:0000256" key="4">
    <source>
        <dbReference type="ARBA" id="ARBA00023315"/>
    </source>
</evidence>
<dbReference type="GO" id="GO:0008374">
    <property type="term" value="F:O-acyltransferase activity"/>
    <property type="evidence" value="ECO:0007669"/>
    <property type="project" value="TreeGrafter"/>
</dbReference>
<evidence type="ECO:0000256" key="2">
    <source>
        <dbReference type="ARBA" id="ARBA00022679"/>
    </source>
</evidence>
<dbReference type="InterPro" id="IPR011004">
    <property type="entry name" value="Trimer_LpxA-like_sf"/>
</dbReference>
<dbReference type="RefSeq" id="WP_065611871.1">
    <property type="nucleotide sequence ID" value="NZ_CAWMPN010000024.1"/>
</dbReference>
<dbReference type="InterPro" id="IPR018357">
    <property type="entry name" value="Hexapep_transf_CS"/>
</dbReference>
<dbReference type="STRING" id="688.A6E04_01880"/>
<accession>A0A1B9NVH7</accession>
<reference evidence="5 6" key="1">
    <citation type="submission" date="2016-06" db="EMBL/GenBank/DDBJ databases">
        <authorList>
            <person name="Kjaerup R.B."/>
            <person name="Dalgaard T.S."/>
            <person name="Juul-Madsen H.R."/>
        </authorList>
    </citation>
    <scope>NUCLEOTIDE SEQUENCE [LARGE SCALE GENOMIC DNA]</scope>
    <source>
        <strain evidence="5 6">1S159</strain>
    </source>
</reference>
<dbReference type="PANTHER" id="PTHR23416">
    <property type="entry name" value="SIALIC ACID SYNTHASE-RELATED"/>
    <property type="match status" value="1"/>
</dbReference>
<dbReference type="SUPFAM" id="SSF51161">
    <property type="entry name" value="Trimeric LpxA-like enzymes"/>
    <property type="match status" value="1"/>
</dbReference>
<evidence type="ECO:0000256" key="1">
    <source>
        <dbReference type="ARBA" id="ARBA00007274"/>
    </source>
</evidence>
<dbReference type="Pfam" id="PF00132">
    <property type="entry name" value="Hexapep"/>
    <property type="match status" value="1"/>
</dbReference>
<protein>
    <recommendedName>
        <fullName evidence="7">Chloramphenicol acetyltransferase</fullName>
    </recommendedName>
</protein>
<dbReference type="PROSITE" id="PS00101">
    <property type="entry name" value="HEXAPEP_TRANSFERASES"/>
    <property type="match status" value="1"/>
</dbReference>
<name>A0A1B9NVH7_ALILO</name>
<keyword evidence="3" id="KW-0677">Repeat</keyword>
<dbReference type="Gene3D" id="2.160.10.10">
    <property type="entry name" value="Hexapeptide repeat proteins"/>
    <property type="match status" value="1"/>
</dbReference>
<organism evidence="5 6">
    <name type="scientific">Aliivibrio logei</name>
    <name type="common">Vibrio logei</name>
    <dbReference type="NCBI Taxonomy" id="688"/>
    <lineage>
        <taxon>Bacteria</taxon>
        <taxon>Pseudomonadati</taxon>
        <taxon>Pseudomonadota</taxon>
        <taxon>Gammaproteobacteria</taxon>
        <taxon>Vibrionales</taxon>
        <taxon>Vibrionaceae</taxon>
        <taxon>Aliivibrio</taxon>
    </lineage>
</organism>
<keyword evidence="2" id="KW-0808">Transferase</keyword>
<dbReference type="Proteomes" id="UP000093523">
    <property type="component" value="Unassembled WGS sequence"/>
</dbReference>
<evidence type="ECO:0000313" key="5">
    <source>
        <dbReference type="EMBL" id="OCH18597.1"/>
    </source>
</evidence>
<gene>
    <name evidence="5" type="ORF">A6E04_01880</name>
</gene>
<dbReference type="CDD" id="cd03349">
    <property type="entry name" value="LbH_XAT"/>
    <property type="match status" value="1"/>
</dbReference>
<dbReference type="PANTHER" id="PTHR23416:SF23">
    <property type="entry name" value="ACETYLTRANSFERASE C18B11.09C-RELATED"/>
    <property type="match status" value="1"/>
</dbReference>
<comment type="similarity">
    <text evidence="1">Belongs to the transferase hexapeptide repeat family.</text>
</comment>
<dbReference type="EMBL" id="MAJU01000024">
    <property type="protein sequence ID" value="OCH18597.1"/>
    <property type="molecule type" value="Genomic_DNA"/>
</dbReference>
<keyword evidence="4" id="KW-0012">Acyltransferase</keyword>
<evidence type="ECO:0000256" key="3">
    <source>
        <dbReference type="ARBA" id="ARBA00022737"/>
    </source>
</evidence>
<sequence>MDNYKLTKLQIRLIDWIGPYLIRKKQKKMQFDLIKELIYFYLKKTAYTLPYGRFTEGERYISQRFFGFKVGMYSYRYQQFWKDDSLIESIGAYCSFAINITVVGGNHPIDLVSSHPFLFNKEYGCVSKNQEILDQKITIGNDVWIGANVTLLPGITIGDGAIIGAGAVVSKSVPPYAVVVGVPAKVIRYRFESNIIDGMLESKWWTWDDEKIKKAIPLMNDPKHFLQSIKSGNI</sequence>
<evidence type="ECO:0008006" key="7">
    <source>
        <dbReference type="Google" id="ProtNLM"/>
    </source>
</evidence>
<comment type="caution">
    <text evidence="5">The sequence shown here is derived from an EMBL/GenBank/DDBJ whole genome shotgun (WGS) entry which is preliminary data.</text>
</comment>
<dbReference type="AlphaFoldDB" id="A0A1B9NVH7"/>